<dbReference type="InterPro" id="IPR052905">
    <property type="entry name" value="LD-transpeptidase_YkuD-like"/>
</dbReference>
<gene>
    <name evidence="9" type="ORF">SAMN05216214_103131</name>
</gene>
<dbReference type="GO" id="GO:0008360">
    <property type="term" value="P:regulation of cell shape"/>
    <property type="evidence" value="ECO:0007669"/>
    <property type="project" value="UniProtKB-UniRule"/>
</dbReference>
<accession>A0A1H7HY16</accession>
<proteinExistence type="inferred from homology"/>
<organism evidence="9 10">
    <name type="scientific">Atopomonas hussainii</name>
    <dbReference type="NCBI Taxonomy" id="1429083"/>
    <lineage>
        <taxon>Bacteria</taxon>
        <taxon>Pseudomonadati</taxon>
        <taxon>Pseudomonadota</taxon>
        <taxon>Gammaproteobacteria</taxon>
        <taxon>Pseudomonadales</taxon>
        <taxon>Pseudomonadaceae</taxon>
        <taxon>Atopomonas</taxon>
    </lineage>
</organism>
<keyword evidence="5 7" id="KW-0573">Peptidoglycan synthesis</keyword>
<evidence type="ECO:0000256" key="7">
    <source>
        <dbReference type="PROSITE-ProRule" id="PRU01373"/>
    </source>
</evidence>
<evidence type="ECO:0000256" key="5">
    <source>
        <dbReference type="ARBA" id="ARBA00022984"/>
    </source>
</evidence>
<dbReference type="UniPathway" id="UPA00219"/>
<evidence type="ECO:0000313" key="10">
    <source>
        <dbReference type="Proteomes" id="UP000185766"/>
    </source>
</evidence>
<dbReference type="InterPro" id="IPR038063">
    <property type="entry name" value="Transpep_catalytic_dom"/>
</dbReference>
<evidence type="ECO:0000259" key="8">
    <source>
        <dbReference type="PROSITE" id="PS52029"/>
    </source>
</evidence>
<dbReference type="EMBL" id="FOAS01000003">
    <property type="protein sequence ID" value="SEK55243.1"/>
    <property type="molecule type" value="Genomic_DNA"/>
</dbReference>
<dbReference type="InterPro" id="IPR005490">
    <property type="entry name" value="LD_TPept_cat_dom"/>
</dbReference>
<dbReference type="Gene3D" id="1.10.101.10">
    <property type="entry name" value="PGBD-like superfamily/PGBD"/>
    <property type="match status" value="1"/>
</dbReference>
<dbReference type="InterPro" id="IPR002477">
    <property type="entry name" value="Peptidoglycan-bd-like"/>
</dbReference>
<dbReference type="Pfam" id="PF03734">
    <property type="entry name" value="YkuD"/>
    <property type="match status" value="1"/>
</dbReference>
<dbReference type="SUPFAM" id="SSF47090">
    <property type="entry name" value="PGBD-like"/>
    <property type="match status" value="1"/>
</dbReference>
<dbReference type="GO" id="GO:0016740">
    <property type="term" value="F:transferase activity"/>
    <property type="evidence" value="ECO:0007669"/>
    <property type="project" value="UniProtKB-KW"/>
</dbReference>
<protein>
    <submittedName>
        <fullName evidence="9">Murein L,D-transpeptidase YcbB/YkuD</fullName>
    </submittedName>
</protein>
<dbReference type="SUPFAM" id="SSF141523">
    <property type="entry name" value="L,D-transpeptidase catalytic domain-like"/>
    <property type="match status" value="1"/>
</dbReference>
<feature type="active site" description="Nucleophile" evidence="7">
    <location>
        <position position="416"/>
    </location>
</feature>
<evidence type="ECO:0000256" key="2">
    <source>
        <dbReference type="ARBA" id="ARBA00005992"/>
    </source>
</evidence>
<name>A0A1H7HY16_9GAMM</name>
<evidence type="ECO:0000256" key="4">
    <source>
        <dbReference type="ARBA" id="ARBA00022960"/>
    </source>
</evidence>
<comment type="pathway">
    <text evidence="1 7">Cell wall biogenesis; peptidoglycan biosynthesis.</text>
</comment>
<dbReference type="PROSITE" id="PS52029">
    <property type="entry name" value="LD_TPASE"/>
    <property type="match status" value="1"/>
</dbReference>
<feature type="domain" description="L,D-TPase catalytic" evidence="8">
    <location>
        <begin position="269"/>
        <end position="441"/>
    </location>
</feature>
<dbReference type="CDD" id="cd16913">
    <property type="entry name" value="YkuD_like"/>
    <property type="match status" value="1"/>
</dbReference>
<keyword evidence="10" id="KW-1185">Reference proteome</keyword>
<feature type="active site" description="Proton donor/acceptor" evidence="7">
    <location>
        <position position="397"/>
    </location>
</feature>
<keyword evidence="3" id="KW-0808">Transferase</keyword>
<dbReference type="InterPro" id="IPR036365">
    <property type="entry name" value="PGBD-like_sf"/>
</dbReference>
<evidence type="ECO:0000256" key="3">
    <source>
        <dbReference type="ARBA" id="ARBA00022679"/>
    </source>
</evidence>
<dbReference type="Pfam" id="PF20142">
    <property type="entry name" value="Scaffold"/>
    <property type="match status" value="1"/>
</dbReference>
<comment type="similarity">
    <text evidence="2">Belongs to the YkuD family.</text>
</comment>
<dbReference type="PANTHER" id="PTHR41533:SF2">
    <property type="entry name" value="BLR7131 PROTEIN"/>
    <property type="match status" value="1"/>
</dbReference>
<evidence type="ECO:0000256" key="1">
    <source>
        <dbReference type="ARBA" id="ARBA00004752"/>
    </source>
</evidence>
<dbReference type="Pfam" id="PF01471">
    <property type="entry name" value="PG_binding_1"/>
    <property type="match status" value="1"/>
</dbReference>
<reference evidence="9 10" key="1">
    <citation type="submission" date="2016-10" db="EMBL/GenBank/DDBJ databases">
        <authorList>
            <person name="de Groot N.N."/>
        </authorList>
    </citation>
    <scope>NUCLEOTIDE SEQUENCE [LARGE SCALE GENOMIC DNA]</scope>
    <source>
        <strain evidence="9 10">JCM 19513</strain>
    </source>
</reference>
<dbReference type="GO" id="GO:0071555">
    <property type="term" value="P:cell wall organization"/>
    <property type="evidence" value="ECO:0007669"/>
    <property type="project" value="UniProtKB-UniRule"/>
</dbReference>
<dbReference type="AlphaFoldDB" id="A0A1H7HY16"/>
<dbReference type="GO" id="GO:0009252">
    <property type="term" value="P:peptidoglycan biosynthetic process"/>
    <property type="evidence" value="ECO:0007669"/>
    <property type="project" value="UniProtKB-UniPathway"/>
</dbReference>
<dbReference type="Proteomes" id="UP000185766">
    <property type="component" value="Unassembled WGS sequence"/>
</dbReference>
<dbReference type="GO" id="GO:0004180">
    <property type="term" value="F:carboxypeptidase activity"/>
    <property type="evidence" value="ECO:0007669"/>
    <property type="project" value="UniProtKB-ARBA"/>
</dbReference>
<keyword evidence="4 7" id="KW-0133">Cell shape</keyword>
<evidence type="ECO:0000256" key="6">
    <source>
        <dbReference type="ARBA" id="ARBA00023316"/>
    </source>
</evidence>
<evidence type="ECO:0000313" key="9">
    <source>
        <dbReference type="EMBL" id="SEK55243.1"/>
    </source>
</evidence>
<dbReference type="InterPro" id="IPR036366">
    <property type="entry name" value="PGBDSf"/>
</dbReference>
<dbReference type="PANTHER" id="PTHR41533">
    <property type="entry name" value="L,D-TRANSPEPTIDASE HI_1667-RELATED"/>
    <property type="match status" value="1"/>
</dbReference>
<dbReference type="InterPro" id="IPR045380">
    <property type="entry name" value="LD_TPept_scaffold_dom"/>
</dbReference>
<keyword evidence="6 7" id="KW-0961">Cell wall biogenesis/degradation</keyword>
<sequence>MLMLSVPLVAAAEVPWPQCAAISAQDDRALQAFYHPLNDQPQWLQAGQRERLAEALATLADDGLNPDDYRLGSTAPQALDCAELTHSLAYWHAMQHLYFGRLPQELLEPIWQREPWDKPAAEAQLLRWAQAFVQKPAQGFAKARPLSAQYAALRRVYAAEREQAYAAWPLVEPGALLKLGSRGARVTQLRERLIASGHLTAEPVAEAELFDQTLADAVRQVQREHALNPDALVGSGTLQALNLGPTQRRDQLRVNLERLRWLRHFFEPDLLLINVAAAELHLYRDGQPVWHTRTQVGRAERPTPLLKSRLSRLTLNPSWTIPPTILKKDKLPKIRADLAYLEQENLLVLDFNGKQLDPTSIDWARPGGIMLRQPPGPKNPLGHMALRFANPFSVYLHDTPSQNLFAKAPRTFSSGCVRIEAVDTLSSLLLSEAELTRVQELLAKGDTYEYRLAAGIPLLMAYWTVEVDGQGHVTRYPDSYGHDAKILQALLKADARSRI</sequence>
<dbReference type="Gene3D" id="2.40.440.10">
    <property type="entry name" value="L,D-transpeptidase catalytic domain-like"/>
    <property type="match status" value="1"/>
</dbReference>
<dbReference type="STRING" id="1429083.GCA_001885685_01712"/>